<dbReference type="InterPro" id="IPR005574">
    <property type="entry name" value="Rpb4/RPC9"/>
</dbReference>
<evidence type="ECO:0000313" key="5">
    <source>
        <dbReference type="Proteomes" id="UP000620104"/>
    </source>
</evidence>
<dbReference type="GO" id="GO:0000166">
    <property type="term" value="F:nucleotide binding"/>
    <property type="evidence" value="ECO:0007669"/>
    <property type="project" value="InterPro"/>
</dbReference>
<dbReference type="GO" id="GO:0030880">
    <property type="term" value="C:RNA polymerase complex"/>
    <property type="evidence" value="ECO:0007669"/>
    <property type="project" value="InterPro"/>
</dbReference>
<organism evidence="4 5">
    <name type="scientific">Naganishia liquefaciens</name>
    <dbReference type="NCBI Taxonomy" id="104408"/>
    <lineage>
        <taxon>Eukaryota</taxon>
        <taxon>Fungi</taxon>
        <taxon>Dikarya</taxon>
        <taxon>Basidiomycota</taxon>
        <taxon>Agaricomycotina</taxon>
        <taxon>Tremellomycetes</taxon>
        <taxon>Filobasidiales</taxon>
        <taxon>Filobasidiaceae</taxon>
        <taxon>Naganishia</taxon>
    </lineage>
</organism>
<dbReference type="GO" id="GO:0005634">
    <property type="term" value="C:nucleus"/>
    <property type="evidence" value="ECO:0007669"/>
    <property type="project" value="UniProtKB-SubCell"/>
</dbReference>
<feature type="domain" description="RNA polymerase Rpb4/RPC9 core" evidence="3">
    <location>
        <begin position="25"/>
        <end position="145"/>
    </location>
</feature>
<protein>
    <recommendedName>
        <fullName evidence="3">RNA polymerase Rpb4/RPC9 core domain-containing protein</fullName>
    </recommendedName>
</protein>
<dbReference type="Proteomes" id="UP000620104">
    <property type="component" value="Unassembled WGS sequence"/>
</dbReference>
<evidence type="ECO:0000259" key="3">
    <source>
        <dbReference type="SMART" id="SM00657"/>
    </source>
</evidence>
<dbReference type="InterPro" id="IPR038324">
    <property type="entry name" value="Rpb4/RPC9_sf"/>
</dbReference>
<dbReference type="InterPro" id="IPR010997">
    <property type="entry name" value="HRDC-like_sf"/>
</dbReference>
<name>A0A8H3TML8_9TREE</name>
<sequence length="151" mass="17264">MDVRHFRDRRRKEEDDDIVKGKLPADFASEGNIAVSHDEALALLSVRKQAVTQIGAPEIQLDREVVGKCVEYLNTFKTADIFSSYHKRGEIKNQYDHMNLTDFEISQLLNLRPKNIDEARVLITSFERFESAYDLDELAAILDIVLRPSAA</sequence>
<dbReference type="SUPFAM" id="SSF47819">
    <property type="entry name" value="HRDC-like"/>
    <property type="match status" value="1"/>
</dbReference>
<proteinExistence type="predicted"/>
<gene>
    <name evidence="4" type="ORF">NliqN6_0298</name>
</gene>
<evidence type="ECO:0000313" key="4">
    <source>
        <dbReference type="EMBL" id="GHJ83896.1"/>
    </source>
</evidence>
<dbReference type="OrthoDB" id="2186918at2759"/>
<dbReference type="EMBL" id="BLZA01000005">
    <property type="protein sequence ID" value="GHJ83896.1"/>
    <property type="molecule type" value="Genomic_DNA"/>
</dbReference>
<evidence type="ECO:0000256" key="2">
    <source>
        <dbReference type="ARBA" id="ARBA00023242"/>
    </source>
</evidence>
<dbReference type="Pfam" id="PF03874">
    <property type="entry name" value="RNA_pol_Rpb4"/>
    <property type="match status" value="1"/>
</dbReference>
<dbReference type="Gene3D" id="1.20.1250.40">
    <property type="match status" value="1"/>
</dbReference>
<evidence type="ECO:0000256" key="1">
    <source>
        <dbReference type="ARBA" id="ARBA00004123"/>
    </source>
</evidence>
<dbReference type="SMART" id="SM00657">
    <property type="entry name" value="RPOL4c"/>
    <property type="match status" value="1"/>
</dbReference>
<reference evidence="4" key="1">
    <citation type="submission" date="2020-07" db="EMBL/GenBank/DDBJ databases">
        <title>Draft Genome Sequence of a Deep-Sea Yeast, Naganishia (Cryptococcus) liquefaciens strain N6.</title>
        <authorList>
            <person name="Han Y.W."/>
            <person name="Kajitani R."/>
            <person name="Morimoto H."/>
            <person name="Parhat M."/>
            <person name="Tsubouchi H."/>
            <person name="Bakenova O."/>
            <person name="Ogata M."/>
            <person name="Argunhan B."/>
            <person name="Aoki R."/>
            <person name="Kajiwara S."/>
            <person name="Itoh T."/>
            <person name="Iwasaki H."/>
        </authorList>
    </citation>
    <scope>NUCLEOTIDE SEQUENCE</scope>
    <source>
        <strain evidence="4">N6</strain>
    </source>
</reference>
<keyword evidence="5" id="KW-1185">Reference proteome</keyword>
<comment type="subcellular location">
    <subcellularLocation>
        <location evidence="1">Nucleus</location>
    </subcellularLocation>
</comment>
<accession>A0A8H3TML8</accession>
<dbReference type="AlphaFoldDB" id="A0A8H3TML8"/>
<keyword evidence="2" id="KW-0539">Nucleus</keyword>
<dbReference type="GO" id="GO:0006352">
    <property type="term" value="P:DNA-templated transcription initiation"/>
    <property type="evidence" value="ECO:0007669"/>
    <property type="project" value="InterPro"/>
</dbReference>
<comment type="caution">
    <text evidence="4">The sequence shown here is derived from an EMBL/GenBank/DDBJ whole genome shotgun (WGS) entry which is preliminary data.</text>
</comment>
<dbReference type="InterPro" id="IPR006590">
    <property type="entry name" value="RNA_pol_Rpb4/RPC9_core"/>
</dbReference>